<proteinExistence type="predicted"/>
<sequence>MFVKLKIRYQAILLLYLQKRLQQHQLISQPSLWAPDVTATVLRYKIQDQVHLNPDYLDIVVANYIHLLNILLGYWDFPLQNEACYLNASTN</sequence>
<accession>A0A8X7C4V5</accession>
<evidence type="ECO:0000313" key="1">
    <source>
        <dbReference type="EMBL" id="GFY53702.1"/>
    </source>
</evidence>
<name>A0A8X7C4V5_9ARAC</name>
<gene>
    <name evidence="1" type="ORF">TNIN_156751</name>
</gene>
<dbReference type="EMBL" id="BMAV01009445">
    <property type="protein sequence ID" value="GFY53702.1"/>
    <property type="molecule type" value="Genomic_DNA"/>
</dbReference>
<protein>
    <submittedName>
        <fullName evidence="1">Uncharacterized protein</fullName>
    </submittedName>
</protein>
<dbReference type="AlphaFoldDB" id="A0A8X7C4V5"/>
<dbReference type="Proteomes" id="UP000886998">
    <property type="component" value="Unassembled WGS sequence"/>
</dbReference>
<organism evidence="1 2">
    <name type="scientific">Trichonephila inaurata madagascariensis</name>
    <dbReference type="NCBI Taxonomy" id="2747483"/>
    <lineage>
        <taxon>Eukaryota</taxon>
        <taxon>Metazoa</taxon>
        <taxon>Ecdysozoa</taxon>
        <taxon>Arthropoda</taxon>
        <taxon>Chelicerata</taxon>
        <taxon>Arachnida</taxon>
        <taxon>Araneae</taxon>
        <taxon>Araneomorphae</taxon>
        <taxon>Entelegynae</taxon>
        <taxon>Araneoidea</taxon>
        <taxon>Nephilidae</taxon>
        <taxon>Trichonephila</taxon>
        <taxon>Trichonephila inaurata</taxon>
    </lineage>
</organism>
<keyword evidence="2" id="KW-1185">Reference proteome</keyword>
<comment type="caution">
    <text evidence="1">The sequence shown here is derived from an EMBL/GenBank/DDBJ whole genome shotgun (WGS) entry which is preliminary data.</text>
</comment>
<evidence type="ECO:0000313" key="2">
    <source>
        <dbReference type="Proteomes" id="UP000886998"/>
    </source>
</evidence>
<reference evidence="1" key="1">
    <citation type="submission" date="2020-08" db="EMBL/GenBank/DDBJ databases">
        <title>Multicomponent nature underlies the extraordinary mechanical properties of spider dragline silk.</title>
        <authorList>
            <person name="Kono N."/>
            <person name="Nakamura H."/>
            <person name="Mori M."/>
            <person name="Yoshida Y."/>
            <person name="Ohtoshi R."/>
            <person name="Malay A.D."/>
            <person name="Moran D.A.P."/>
            <person name="Tomita M."/>
            <person name="Numata K."/>
            <person name="Arakawa K."/>
        </authorList>
    </citation>
    <scope>NUCLEOTIDE SEQUENCE</scope>
</reference>